<dbReference type="OrthoDB" id="6637137at2"/>
<dbReference type="SMART" id="SM00530">
    <property type="entry name" value="HTH_XRE"/>
    <property type="match status" value="1"/>
</dbReference>
<dbReference type="RefSeq" id="WP_091072836.1">
    <property type="nucleotide sequence ID" value="NZ_LT629799.1"/>
</dbReference>
<dbReference type="Pfam" id="PF13560">
    <property type="entry name" value="HTH_31"/>
    <property type="match status" value="1"/>
</dbReference>
<feature type="domain" description="HTH cro/C1-type" evidence="1">
    <location>
        <begin position="21"/>
        <end position="74"/>
    </location>
</feature>
<dbReference type="PROSITE" id="PS50943">
    <property type="entry name" value="HTH_CROC1"/>
    <property type="match status" value="1"/>
</dbReference>
<dbReference type="GO" id="GO:0003677">
    <property type="term" value="F:DNA binding"/>
    <property type="evidence" value="ECO:0007669"/>
    <property type="project" value="InterPro"/>
</dbReference>
<dbReference type="Gene3D" id="1.10.260.40">
    <property type="entry name" value="lambda repressor-like DNA-binding domains"/>
    <property type="match status" value="1"/>
</dbReference>
<sequence length="83" mass="8859">MASRPRPVRTGRAAAQLGAQLAALREQQDLSVDQLAERSNLSRATVRRVEGGDPGVGLGTFLTVVKTLGHLDALHDALELEDD</sequence>
<dbReference type="Proteomes" id="UP000198825">
    <property type="component" value="Chromosome I"/>
</dbReference>
<reference evidence="3" key="1">
    <citation type="submission" date="2016-10" db="EMBL/GenBank/DDBJ databases">
        <authorList>
            <person name="Varghese N."/>
            <person name="Submissions S."/>
        </authorList>
    </citation>
    <scope>NUCLEOTIDE SEQUENCE [LARGE SCALE GENOMIC DNA]</scope>
    <source>
        <strain evidence="3">DSM 21743</strain>
    </source>
</reference>
<evidence type="ECO:0000259" key="1">
    <source>
        <dbReference type="PROSITE" id="PS50943"/>
    </source>
</evidence>
<dbReference type="InterPro" id="IPR001387">
    <property type="entry name" value="Cro/C1-type_HTH"/>
</dbReference>
<dbReference type="SUPFAM" id="SSF47413">
    <property type="entry name" value="lambda repressor-like DNA-binding domains"/>
    <property type="match status" value="1"/>
</dbReference>
<proteinExistence type="predicted"/>
<name>A0A1H2LKU2_9ACTN</name>
<evidence type="ECO:0000313" key="3">
    <source>
        <dbReference type="Proteomes" id="UP000198825"/>
    </source>
</evidence>
<evidence type="ECO:0000313" key="2">
    <source>
        <dbReference type="EMBL" id="SDU81248.1"/>
    </source>
</evidence>
<dbReference type="InterPro" id="IPR010982">
    <property type="entry name" value="Lambda_DNA-bd_dom_sf"/>
</dbReference>
<dbReference type="STRING" id="546874.SAMN04488544_0354"/>
<keyword evidence="3" id="KW-1185">Reference proteome</keyword>
<dbReference type="AlphaFoldDB" id="A0A1H2LKU2"/>
<dbReference type="CDD" id="cd00093">
    <property type="entry name" value="HTH_XRE"/>
    <property type="match status" value="1"/>
</dbReference>
<dbReference type="EMBL" id="LT629799">
    <property type="protein sequence ID" value="SDU81248.1"/>
    <property type="molecule type" value="Genomic_DNA"/>
</dbReference>
<protein>
    <submittedName>
        <fullName evidence="2">Helix-turn-helix domain-containing protein</fullName>
    </submittedName>
</protein>
<organism evidence="2 3">
    <name type="scientific">Microlunatus sagamiharensis</name>
    <dbReference type="NCBI Taxonomy" id="546874"/>
    <lineage>
        <taxon>Bacteria</taxon>
        <taxon>Bacillati</taxon>
        <taxon>Actinomycetota</taxon>
        <taxon>Actinomycetes</taxon>
        <taxon>Propionibacteriales</taxon>
        <taxon>Propionibacteriaceae</taxon>
        <taxon>Microlunatus</taxon>
    </lineage>
</organism>
<gene>
    <name evidence="2" type="ORF">SAMN04488544_0354</name>
</gene>
<accession>A0A1H2LKU2</accession>